<dbReference type="GO" id="GO:0016491">
    <property type="term" value="F:oxidoreductase activity"/>
    <property type="evidence" value="ECO:0007669"/>
    <property type="project" value="UniProtKB-KW"/>
</dbReference>
<accession>A0A5N5SVT4</accession>
<dbReference type="PANTHER" id="PTHR43333">
    <property type="entry name" value="2-HACID_DH_C DOMAIN-CONTAINING PROTEIN"/>
    <property type="match status" value="1"/>
</dbReference>
<evidence type="ECO:0000313" key="4">
    <source>
        <dbReference type="EMBL" id="KAB7498132.1"/>
    </source>
</evidence>
<comment type="caution">
    <text evidence="4">The sequence shown here is derived from an EMBL/GenBank/DDBJ whole genome shotgun (WGS) entry which is preliminary data.</text>
</comment>
<dbReference type="Proteomes" id="UP000326759">
    <property type="component" value="Unassembled WGS sequence"/>
</dbReference>
<evidence type="ECO:0000313" key="5">
    <source>
        <dbReference type="Proteomes" id="UP000326759"/>
    </source>
</evidence>
<dbReference type="AlphaFoldDB" id="A0A5N5SVT4"/>
<sequence length="264" mass="29630">MIRSCTNTIHIFSIIPRLSSLLSKELPNANVIDVLKDKFGRDVSNEEVSELKNAEIILGDANLIAQVYDKVPRVKFIQCTWAGVEKLIDTVKNGSIPSYPITRFGDQTFSQLMAEYVTSQIISHERGFLKAREHQLQSTWSHEGKIGSYRCLKELTIGVLGVGVIGSEEKNRHFINVGRGDIISDDQDLLEALEKSWISIAILDVFNTEPLPTSSPLWLHPKVLVTPHTSALSRPVDVVTSFLSNLEFYLKNEPLKNVINFERG</sequence>
<reference evidence="4 5" key="1">
    <citation type="journal article" date="2019" name="PLoS Biol.">
        <title>Sex chromosomes control vertical transmission of feminizing Wolbachia symbionts in an isopod.</title>
        <authorList>
            <person name="Becking T."/>
            <person name="Chebbi M.A."/>
            <person name="Giraud I."/>
            <person name="Moumen B."/>
            <person name="Laverre T."/>
            <person name="Caubet Y."/>
            <person name="Peccoud J."/>
            <person name="Gilbert C."/>
            <person name="Cordaux R."/>
        </authorList>
    </citation>
    <scope>NUCLEOTIDE SEQUENCE [LARGE SCALE GENOMIC DNA]</scope>
    <source>
        <strain evidence="4">ANa2</strain>
        <tissue evidence="4">Whole body excluding digestive tract and cuticle</tissue>
    </source>
</reference>
<proteinExistence type="predicted"/>
<feature type="domain" description="D-isomer specific 2-hydroxyacid dehydrogenase NAD-binding" evidence="3">
    <location>
        <begin position="170"/>
        <end position="230"/>
    </location>
</feature>
<dbReference type="Gene3D" id="3.40.50.720">
    <property type="entry name" value="NAD(P)-binding Rossmann-like Domain"/>
    <property type="match status" value="4"/>
</dbReference>
<keyword evidence="2" id="KW-0520">NAD</keyword>
<protein>
    <submittedName>
        <fullName evidence="4">Glyoxylate/hydroxypyruvate reductase A</fullName>
    </submittedName>
</protein>
<dbReference type="SUPFAM" id="SSF51735">
    <property type="entry name" value="NAD(P)-binding Rossmann-fold domains"/>
    <property type="match status" value="1"/>
</dbReference>
<dbReference type="EMBL" id="SEYY01019555">
    <property type="protein sequence ID" value="KAB7498132.1"/>
    <property type="molecule type" value="Genomic_DNA"/>
</dbReference>
<feature type="non-terminal residue" evidence="4">
    <location>
        <position position="264"/>
    </location>
</feature>
<evidence type="ECO:0000259" key="3">
    <source>
        <dbReference type="Pfam" id="PF02826"/>
    </source>
</evidence>
<dbReference type="InterPro" id="IPR006140">
    <property type="entry name" value="D-isomer_DH_NAD-bd"/>
</dbReference>
<gene>
    <name evidence="4" type="primary">ghrA_1</name>
    <name evidence="4" type="ORF">Anas_08668</name>
</gene>
<dbReference type="PANTHER" id="PTHR43333:SF1">
    <property type="entry name" value="D-ISOMER SPECIFIC 2-HYDROXYACID DEHYDROGENASE NAD-BINDING DOMAIN-CONTAINING PROTEIN"/>
    <property type="match status" value="1"/>
</dbReference>
<keyword evidence="4" id="KW-0670">Pyruvate</keyword>
<dbReference type="InterPro" id="IPR036291">
    <property type="entry name" value="NAD(P)-bd_dom_sf"/>
</dbReference>
<name>A0A5N5SVT4_9CRUS</name>
<keyword evidence="5" id="KW-1185">Reference proteome</keyword>
<evidence type="ECO:0000256" key="1">
    <source>
        <dbReference type="ARBA" id="ARBA00023002"/>
    </source>
</evidence>
<dbReference type="OrthoDB" id="298012at2759"/>
<evidence type="ECO:0000256" key="2">
    <source>
        <dbReference type="ARBA" id="ARBA00023027"/>
    </source>
</evidence>
<dbReference type="GO" id="GO:0051287">
    <property type="term" value="F:NAD binding"/>
    <property type="evidence" value="ECO:0007669"/>
    <property type="project" value="InterPro"/>
</dbReference>
<dbReference type="Pfam" id="PF02826">
    <property type="entry name" value="2-Hacid_dh_C"/>
    <property type="match status" value="1"/>
</dbReference>
<organism evidence="4 5">
    <name type="scientific">Armadillidium nasatum</name>
    <dbReference type="NCBI Taxonomy" id="96803"/>
    <lineage>
        <taxon>Eukaryota</taxon>
        <taxon>Metazoa</taxon>
        <taxon>Ecdysozoa</taxon>
        <taxon>Arthropoda</taxon>
        <taxon>Crustacea</taxon>
        <taxon>Multicrustacea</taxon>
        <taxon>Malacostraca</taxon>
        <taxon>Eumalacostraca</taxon>
        <taxon>Peracarida</taxon>
        <taxon>Isopoda</taxon>
        <taxon>Oniscidea</taxon>
        <taxon>Crinocheta</taxon>
        <taxon>Armadillidiidae</taxon>
        <taxon>Armadillidium</taxon>
    </lineage>
</organism>
<keyword evidence="1" id="KW-0560">Oxidoreductase</keyword>